<dbReference type="AlphaFoldDB" id="A0A1T4XS39"/>
<dbReference type="Gene3D" id="3.60.40.10">
    <property type="entry name" value="PPM-type phosphatase domain"/>
    <property type="match status" value="1"/>
</dbReference>
<dbReference type="NCBIfam" id="NF033484">
    <property type="entry name" value="Stp1_PP2C_phos"/>
    <property type="match status" value="1"/>
</dbReference>
<gene>
    <name evidence="2" type="ORF">SAMN05443428_11251</name>
</gene>
<dbReference type="STRING" id="1147123.SAMN05443428_11251"/>
<dbReference type="CDD" id="cd00143">
    <property type="entry name" value="PP2Cc"/>
    <property type="match status" value="1"/>
</dbReference>
<sequence>MLIECRTDKGKVRDINEDYIMVFKTNKYSLIIVADGMGGHNAGEIASKLACITVRDFISQNYITYDNNEELIRDALVKANNLVYEESQNNINYSGMGTTITCCLISNDELYLGHVGDSRAYIVNENGIKKITEDHSYVQELINNGSITENEAVSHPQRNLITRAIGAEKYVVVDTKHETIKEEDYIILCTDGLTSYLSNDEIKDLIIEYGILAVDKLINIANDRGGYDNISVIVAKRGDEK</sequence>
<keyword evidence="3" id="KW-1185">Reference proteome</keyword>
<dbReference type="RefSeq" id="WP_078696800.1">
    <property type="nucleotide sequence ID" value="NZ_FUYH01000012.1"/>
</dbReference>
<dbReference type="PANTHER" id="PTHR13832">
    <property type="entry name" value="PROTEIN PHOSPHATASE 2C"/>
    <property type="match status" value="1"/>
</dbReference>
<dbReference type="PROSITE" id="PS51746">
    <property type="entry name" value="PPM_2"/>
    <property type="match status" value="1"/>
</dbReference>
<dbReference type="PANTHER" id="PTHR13832:SF860">
    <property type="entry name" value="PROTEIN PHOSPHATASE PHPP"/>
    <property type="match status" value="1"/>
</dbReference>
<reference evidence="3" key="1">
    <citation type="submission" date="2017-02" db="EMBL/GenBank/DDBJ databases">
        <authorList>
            <person name="Varghese N."/>
            <person name="Submissions S."/>
        </authorList>
    </citation>
    <scope>NUCLEOTIDE SEQUENCE [LARGE SCALE GENOMIC DNA]</scope>
    <source>
        <strain evidence="3">USBA 833</strain>
    </source>
</reference>
<evidence type="ECO:0000313" key="2">
    <source>
        <dbReference type="EMBL" id="SKA92380.1"/>
    </source>
</evidence>
<feature type="domain" description="PPM-type phosphatase" evidence="1">
    <location>
        <begin position="2"/>
        <end position="237"/>
    </location>
</feature>
<organism evidence="2 3">
    <name type="scientific">Caloramator quimbayensis</name>
    <dbReference type="NCBI Taxonomy" id="1147123"/>
    <lineage>
        <taxon>Bacteria</taxon>
        <taxon>Bacillati</taxon>
        <taxon>Bacillota</taxon>
        <taxon>Clostridia</taxon>
        <taxon>Eubacteriales</taxon>
        <taxon>Clostridiaceae</taxon>
        <taxon>Caloramator</taxon>
    </lineage>
</organism>
<proteinExistence type="predicted"/>
<dbReference type="InterPro" id="IPR001932">
    <property type="entry name" value="PPM-type_phosphatase-like_dom"/>
</dbReference>
<evidence type="ECO:0000259" key="1">
    <source>
        <dbReference type="PROSITE" id="PS51746"/>
    </source>
</evidence>
<name>A0A1T4XS39_9CLOT</name>
<protein>
    <submittedName>
        <fullName evidence="2">Protein phosphatase</fullName>
    </submittedName>
</protein>
<dbReference type="EMBL" id="FUYH01000012">
    <property type="protein sequence ID" value="SKA92380.1"/>
    <property type="molecule type" value="Genomic_DNA"/>
</dbReference>
<dbReference type="GO" id="GO:0004722">
    <property type="term" value="F:protein serine/threonine phosphatase activity"/>
    <property type="evidence" value="ECO:0007669"/>
    <property type="project" value="InterPro"/>
</dbReference>
<dbReference type="InterPro" id="IPR036457">
    <property type="entry name" value="PPM-type-like_dom_sf"/>
</dbReference>
<dbReference type="OrthoDB" id="9801841at2"/>
<accession>A0A1T4XS39</accession>
<dbReference type="InterPro" id="IPR015655">
    <property type="entry name" value="PP2C"/>
</dbReference>
<dbReference type="SMART" id="SM00332">
    <property type="entry name" value="PP2Cc"/>
    <property type="match status" value="1"/>
</dbReference>
<dbReference type="SUPFAM" id="SSF81606">
    <property type="entry name" value="PP2C-like"/>
    <property type="match status" value="1"/>
</dbReference>
<dbReference type="SMART" id="SM00331">
    <property type="entry name" value="PP2C_SIG"/>
    <property type="match status" value="1"/>
</dbReference>
<dbReference type="Proteomes" id="UP000190105">
    <property type="component" value="Unassembled WGS sequence"/>
</dbReference>
<evidence type="ECO:0000313" key="3">
    <source>
        <dbReference type="Proteomes" id="UP000190105"/>
    </source>
</evidence>
<dbReference type="Pfam" id="PF13672">
    <property type="entry name" value="PP2C_2"/>
    <property type="match status" value="1"/>
</dbReference>